<feature type="region of interest" description="Disordered" evidence="1">
    <location>
        <begin position="843"/>
        <end position="880"/>
    </location>
</feature>
<name>A0AAE9Y5K5_9ACTN</name>
<feature type="compositionally biased region" description="Gly residues" evidence="1">
    <location>
        <begin position="870"/>
        <end position="880"/>
    </location>
</feature>
<dbReference type="InterPro" id="IPR012902">
    <property type="entry name" value="N_methyl_site"/>
</dbReference>
<sequence length="937" mass="90732">MLSHVGRQPRLAPPRRTCRQCRCLSSQAGFTMIELLVAIVLLGLIMGPLGLAFYSTVQGTERVSDSLTASTSREQLAAYFTGDVASVDATGVSTDPARGCKPSSVPGAAELLVSLNATTVDASGTSTRRASYWITGSGTDIGLTRAVCDGVSPTSASTSGRALELVQAVGDSSSLPASTIFGAVEPPGTEVCDEFACAIEVDGRFGYIVKANRRVFGAGVPLEVGKVYSSTSLTYPLATATGAPAGTELPWGGRISLAPGLDGPSNLTVEVAIQQAVADAPLPPANSGGYFYNPGSAGATTFGRFDYTPGPNPPPSNAWFSMSYDGSQGQWYTDLPISQITRGGEYRIWTRLTPDGGATKDYGGSSGFPLWFDWRPGDAIWVSNGDGTATRPYIGNNANSGTVPSQAVATVAEGLRKSGTAQRPQVLVMNNDGAGYGPLTVSGAGFPANRVVTGGLDPVYLLRRLPQIPTGALPAVTGSEAYSGTSTIRGNKSQFGTGAVVDGVQGLTLRHMYVDAGTLADSHPTSYGMRVLGGATTTLQRSFVRARDGRDGTPGANGADAPNACWGLNGTVNSTSTTSGAGTPANPANGSNRDTTCNTSANPERSAGSGGGGGDANFLGTGDDGVDGLPGGTGASGGTGGEGGEGRGGGSGGENGKAGGGVQGVAKVGGAGRGAITVDTIWTSGPGGNGAKGNAGLGGGGSGGGGGNWYATGNSGGAGGQGGEGGGGGGGGVSGGSSFGVYVFGTGSTVTVDAASRVQAGDGGDGGAGGVGGLGGAGGKGGSGASRAGDGGGESAGGGGGGGGGGGASGAGGNGGWSVALQTNVAGGVTAASGADLVAGTKGNLGASNQKNHPGLPGNPQNPGIPAFSGNGGPGGGGGAATQSGLAVFGWTFYTTRGDAGPNGSRGPAADPSLPGFDGRACGTQVAALATGGTCTP</sequence>
<protein>
    <submittedName>
        <fullName evidence="3">Type II secretion system protein</fullName>
    </submittedName>
</protein>
<feature type="region of interest" description="Disordered" evidence="1">
    <location>
        <begin position="777"/>
        <end position="810"/>
    </location>
</feature>
<dbReference type="RefSeq" id="WP_272736359.1">
    <property type="nucleotide sequence ID" value="NZ_CP116942.1"/>
</dbReference>
<keyword evidence="2" id="KW-1133">Transmembrane helix</keyword>
<keyword evidence="4" id="KW-1185">Reference proteome</keyword>
<keyword evidence="2" id="KW-0812">Transmembrane</keyword>
<accession>A0AAE9Y5K5</accession>
<dbReference type="KEGG" id="ima:PO878_20305"/>
<dbReference type="Pfam" id="PF07963">
    <property type="entry name" value="N_methyl"/>
    <property type="match status" value="1"/>
</dbReference>
<evidence type="ECO:0000256" key="1">
    <source>
        <dbReference type="SAM" id="MobiDB-lite"/>
    </source>
</evidence>
<dbReference type="NCBIfam" id="TIGR02532">
    <property type="entry name" value="IV_pilin_GFxxxE"/>
    <property type="match status" value="1"/>
</dbReference>
<gene>
    <name evidence="3" type="ORF">PO878_20305</name>
</gene>
<evidence type="ECO:0000313" key="3">
    <source>
        <dbReference type="EMBL" id="WCO66837.1"/>
    </source>
</evidence>
<feature type="compositionally biased region" description="Gly residues" evidence="1">
    <location>
        <begin position="628"/>
        <end position="661"/>
    </location>
</feature>
<reference evidence="3" key="1">
    <citation type="submission" date="2023-01" db="EMBL/GenBank/DDBJ databases">
        <title>The diversity of Class Acidimicrobiia in South China Sea sediment environments and the proposal of Iamia marina sp. nov., a novel species of the genus Iamia.</title>
        <authorList>
            <person name="He Y."/>
            <person name="Tian X."/>
        </authorList>
    </citation>
    <scope>NUCLEOTIDE SEQUENCE</scope>
    <source>
        <strain evidence="3">DSM 19957</strain>
    </source>
</reference>
<dbReference type="EMBL" id="CP116942">
    <property type="protein sequence ID" value="WCO66837.1"/>
    <property type="molecule type" value="Genomic_DNA"/>
</dbReference>
<feature type="compositionally biased region" description="Polar residues" evidence="1">
    <location>
        <begin position="588"/>
        <end position="603"/>
    </location>
</feature>
<organism evidence="3 4">
    <name type="scientific">Iamia majanohamensis</name>
    <dbReference type="NCBI Taxonomy" id="467976"/>
    <lineage>
        <taxon>Bacteria</taxon>
        <taxon>Bacillati</taxon>
        <taxon>Actinomycetota</taxon>
        <taxon>Acidimicrobiia</taxon>
        <taxon>Acidimicrobiales</taxon>
        <taxon>Iamiaceae</taxon>
        <taxon>Iamia</taxon>
    </lineage>
</organism>
<evidence type="ECO:0000313" key="4">
    <source>
        <dbReference type="Proteomes" id="UP001216390"/>
    </source>
</evidence>
<keyword evidence="2" id="KW-0472">Membrane</keyword>
<feature type="compositionally biased region" description="Low complexity" evidence="1">
    <location>
        <begin position="570"/>
        <end position="586"/>
    </location>
</feature>
<feature type="transmembrane region" description="Helical" evidence="2">
    <location>
        <begin position="35"/>
        <end position="54"/>
    </location>
</feature>
<proteinExistence type="predicted"/>
<feature type="region of interest" description="Disordered" evidence="1">
    <location>
        <begin position="570"/>
        <end position="661"/>
    </location>
</feature>
<evidence type="ECO:0000256" key="2">
    <source>
        <dbReference type="SAM" id="Phobius"/>
    </source>
</evidence>
<dbReference type="Proteomes" id="UP001216390">
    <property type="component" value="Chromosome"/>
</dbReference>
<dbReference type="AlphaFoldDB" id="A0AAE9Y5K5"/>